<protein>
    <submittedName>
        <fullName evidence="1">Uncharacterized protein</fullName>
    </submittedName>
</protein>
<name>A0A0D7A685_9AGAR</name>
<evidence type="ECO:0000313" key="1">
    <source>
        <dbReference type="EMBL" id="KIY46313.1"/>
    </source>
</evidence>
<dbReference type="EMBL" id="KN882035">
    <property type="protein sequence ID" value="KIY46313.1"/>
    <property type="molecule type" value="Genomic_DNA"/>
</dbReference>
<proteinExistence type="predicted"/>
<dbReference type="Proteomes" id="UP000054144">
    <property type="component" value="Unassembled WGS sequence"/>
</dbReference>
<organism evidence="1 2">
    <name type="scientific">Fistulina hepatica ATCC 64428</name>
    <dbReference type="NCBI Taxonomy" id="1128425"/>
    <lineage>
        <taxon>Eukaryota</taxon>
        <taxon>Fungi</taxon>
        <taxon>Dikarya</taxon>
        <taxon>Basidiomycota</taxon>
        <taxon>Agaricomycotina</taxon>
        <taxon>Agaricomycetes</taxon>
        <taxon>Agaricomycetidae</taxon>
        <taxon>Agaricales</taxon>
        <taxon>Fistulinaceae</taxon>
        <taxon>Fistulina</taxon>
    </lineage>
</organism>
<sequence>MPVFAIRKSMQERFSVDRRNIYDYFHSRGLRVSKEDKHMNLARSKMKLAQQSAAAAAPDIQVYFVDTLCLFPTQPAVIPAFTSDNYKAVAETRKET</sequence>
<evidence type="ECO:0000313" key="2">
    <source>
        <dbReference type="Proteomes" id="UP000054144"/>
    </source>
</evidence>
<gene>
    <name evidence="1" type="ORF">FISHEDRAFT_47463</name>
</gene>
<reference evidence="1 2" key="1">
    <citation type="journal article" date="2015" name="Fungal Genet. Biol.">
        <title>Evolution of novel wood decay mechanisms in Agaricales revealed by the genome sequences of Fistulina hepatica and Cylindrobasidium torrendii.</title>
        <authorList>
            <person name="Floudas D."/>
            <person name="Held B.W."/>
            <person name="Riley R."/>
            <person name="Nagy L.G."/>
            <person name="Koehler G."/>
            <person name="Ransdell A.S."/>
            <person name="Younus H."/>
            <person name="Chow J."/>
            <person name="Chiniquy J."/>
            <person name="Lipzen A."/>
            <person name="Tritt A."/>
            <person name="Sun H."/>
            <person name="Haridas S."/>
            <person name="LaButti K."/>
            <person name="Ohm R.A."/>
            <person name="Kues U."/>
            <person name="Blanchette R.A."/>
            <person name="Grigoriev I.V."/>
            <person name="Minto R.E."/>
            <person name="Hibbett D.S."/>
        </authorList>
    </citation>
    <scope>NUCLEOTIDE SEQUENCE [LARGE SCALE GENOMIC DNA]</scope>
    <source>
        <strain evidence="1 2">ATCC 64428</strain>
    </source>
</reference>
<keyword evidence="2" id="KW-1185">Reference proteome</keyword>
<dbReference type="OrthoDB" id="3038119at2759"/>
<accession>A0A0D7A685</accession>
<dbReference type="AlphaFoldDB" id="A0A0D7A685"/>